<dbReference type="Gene3D" id="1.20.1250.20">
    <property type="entry name" value="MFS general substrate transporter like domains"/>
    <property type="match status" value="1"/>
</dbReference>
<keyword evidence="3 6" id="KW-0812">Transmembrane</keyword>
<organism evidence="8 9">
    <name type="scientific">Novosphingobium album</name>
    <name type="common">ex Hu et al. 2023</name>
    <dbReference type="NCBI Taxonomy" id="2930093"/>
    <lineage>
        <taxon>Bacteria</taxon>
        <taxon>Pseudomonadati</taxon>
        <taxon>Pseudomonadota</taxon>
        <taxon>Alphaproteobacteria</taxon>
        <taxon>Sphingomonadales</taxon>
        <taxon>Sphingomonadaceae</taxon>
        <taxon>Novosphingobium</taxon>
    </lineage>
</organism>
<evidence type="ECO:0000259" key="7">
    <source>
        <dbReference type="PROSITE" id="PS50850"/>
    </source>
</evidence>
<dbReference type="Pfam" id="PF07690">
    <property type="entry name" value="MFS_1"/>
    <property type="match status" value="1"/>
</dbReference>
<comment type="subcellular location">
    <subcellularLocation>
        <location evidence="1">Membrane</location>
        <topology evidence="1">Multi-pass membrane protein</topology>
    </subcellularLocation>
</comment>
<keyword evidence="4 6" id="KW-1133">Transmembrane helix</keyword>
<feature type="transmembrane region" description="Helical" evidence="6">
    <location>
        <begin position="115"/>
        <end position="136"/>
    </location>
</feature>
<keyword evidence="9" id="KW-1185">Reference proteome</keyword>
<feature type="transmembrane region" description="Helical" evidence="6">
    <location>
        <begin position="320"/>
        <end position="343"/>
    </location>
</feature>
<feature type="transmembrane region" description="Helical" evidence="6">
    <location>
        <begin position="350"/>
        <end position="371"/>
    </location>
</feature>
<feature type="transmembrane region" description="Helical" evidence="6">
    <location>
        <begin position="383"/>
        <end position="409"/>
    </location>
</feature>
<feature type="transmembrane region" description="Helical" evidence="6">
    <location>
        <begin position="230"/>
        <end position="249"/>
    </location>
</feature>
<accession>A0ABT0B525</accession>
<dbReference type="PANTHER" id="PTHR43385">
    <property type="entry name" value="RIBOFLAVIN TRANSPORTER RIBJ"/>
    <property type="match status" value="1"/>
</dbReference>
<evidence type="ECO:0000313" key="8">
    <source>
        <dbReference type="EMBL" id="MCJ2179985.1"/>
    </source>
</evidence>
<feature type="domain" description="Major facilitator superfamily (MFS) profile" evidence="7">
    <location>
        <begin position="23"/>
        <end position="414"/>
    </location>
</feature>
<dbReference type="EMBL" id="JALHLE010000026">
    <property type="protein sequence ID" value="MCJ2179985.1"/>
    <property type="molecule type" value="Genomic_DNA"/>
</dbReference>
<feature type="transmembrane region" description="Helical" evidence="6">
    <location>
        <begin position="269"/>
        <end position="289"/>
    </location>
</feature>
<name>A0ABT0B525_9SPHN</name>
<dbReference type="InterPro" id="IPR020846">
    <property type="entry name" value="MFS_dom"/>
</dbReference>
<feature type="transmembrane region" description="Helical" evidence="6">
    <location>
        <begin position="60"/>
        <end position="79"/>
    </location>
</feature>
<feature type="transmembrane region" description="Helical" evidence="6">
    <location>
        <begin position="22"/>
        <end position="48"/>
    </location>
</feature>
<evidence type="ECO:0000256" key="3">
    <source>
        <dbReference type="ARBA" id="ARBA00022692"/>
    </source>
</evidence>
<dbReference type="PANTHER" id="PTHR43385:SF1">
    <property type="entry name" value="RIBOFLAVIN TRANSPORTER RIBJ"/>
    <property type="match status" value="1"/>
</dbReference>
<keyword evidence="2" id="KW-0813">Transport</keyword>
<protein>
    <submittedName>
        <fullName evidence="8">MFS transporter</fullName>
    </submittedName>
</protein>
<evidence type="ECO:0000256" key="2">
    <source>
        <dbReference type="ARBA" id="ARBA00022448"/>
    </source>
</evidence>
<feature type="transmembrane region" description="Helical" evidence="6">
    <location>
        <begin position="91"/>
        <end position="109"/>
    </location>
</feature>
<evidence type="ECO:0000256" key="1">
    <source>
        <dbReference type="ARBA" id="ARBA00004141"/>
    </source>
</evidence>
<comment type="caution">
    <text evidence="8">The sequence shown here is derived from an EMBL/GenBank/DDBJ whole genome shotgun (WGS) entry which is preliminary data.</text>
</comment>
<dbReference type="SUPFAM" id="SSF103473">
    <property type="entry name" value="MFS general substrate transporter"/>
    <property type="match status" value="1"/>
</dbReference>
<dbReference type="InterPro" id="IPR036259">
    <property type="entry name" value="MFS_trans_sf"/>
</dbReference>
<dbReference type="InterPro" id="IPR052983">
    <property type="entry name" value="MFS_Riboflavin_Transporter"/>
</dbReference>
<evidence type="ECO:0000313" key="9">
    <source>
        <dbReference type="Proteomes" id="UP001162880"/>
    </source>
</evidence>
<dbReference type="InterPro" id="IPR011701">
    <property type="entry name" value="MFS"/>
</dbReference>
<gene>
    <name evidence="8" type="ORF">MTR64_15550</name>
</gene>
<dbReference type="Proteomes" id="UP001162880">
    <property type="component" value="Unassembled WGS sequence"/>
</dbReference>
<proteinExistence type="predicted"/>
<evidence type="ECO:0000256" key="6">
    <source>
        <dbReference type="SAM" id="Phobius"/>
    </source>
</evidence>
<evidence type="ECO:0000256" key="4">
    <source>
        <dbReference type="ARBA" id="ARBA00022989"/>
    </source>
</evidence>
<feature type="transmembrane region" description="Helical" evidence="6">
    <location>
        <begin position="296"/>
        <end position="314"/>
    </location>
</feature>
<feature type="transmembrane region" description="Helical" evidence="6">
    <location>
        <begin position="182"/>
        <end position="202"/>
    </location>
</feature>
<dbReference type="RefSeq" id="WP_243995285.1">
    <property type="nucleotide sequence ID" value="NZ_JALHLE010000026.1"/>
</dbReference>
<keyword evidence="5 6" id="KW-0472">Membrane</keyword>
<dbReference type="PROSITE" id="PS50850">
    <property type="entry name" value="MFS"/>
    <property type="match status" value="1"/>
</dbReference>
<sequence>MGDSIGEAGGTKALRGHRAGGGLVFAGTIGNMLSVTPGIISTFGLFLVPVATEFGWPRSVVSGALAIVLFGNAIGSAPAGRLADRFGSRRVILFGNILLAASIAMLALAPASPLLFYLQFAVVGVIGALASNMVIAKLLADSFDDRRGLFIGIAGGIGNGLGSAILPAFAAILIALHGWREAYLGLALAIFVIGFPVLYAFIKTPRVEMAEQQGIEAEGPGLGEALRSPVFWLLATSVPLGGGCLQALFATIEPFLADRGMSIGEGTSVLALFALTCAIWEPTVGLLLDRTQTPRLLAPCYATGLAGLLLLLFAKALPLVMLSGVLLGIALGAEFSAVAFLLSRYFGRHALGAISGVIFGLALLVSAVAAVALNVCFDVTGSYFAGLLVIVPLLAWNSLAMIFLPAYFFMSHSD</sequence>
<evidence type="ECO:0000256" key="5">
    <source>
        <dbReference type="ARBA" id="ARBA00023136"/>
    </source>
</evidence>
<feature type="transmembrane region" description="Helical" evidence="6">
    <location>
        <begin position="148"/>
        <end position="176"/>
    </location>
</feature>
<reference evidence="8" key="1">
    <citation type="submission" date="2022-03" db="EMBL/GenBank/DDBJ databases">
        <title>Identification of a novel bacterium isolated from mangrove sediments.</title>
        <authorList>
            <person name="Pan X."/>
        </authorList>
    </citation>
    <scope>NUCLEOTIDE SEQUENCE</scope>
    <source>
        <strain evidence="8">B2580</strain>
    </source>
</reference>